<name>A0AA34XQU4_9VIBR</name>
<dbReference type="EMBL" id="CP017917">
    <property type="protein sequence ID" value="ARP40549.1"/>
    <property type="molecule type" value="Genomic_DNA"/>
</dbReference>
<keyword evidence="3" id="KW-1185">Reference proteome</keyword>
<reference evidence="2 3" key="1">
    <citation type="submission" date="2016-10" db="EMBL/GenBank/DDBJ databases">
        <title>The High Quality Genome of Vibrio splendidus K08M4.</title>
        <authorList>
            <person name="Wendling C."/>
            <person name="Chibani C.M."/>
            <person name="Hertel R."/>
            <person name="Sproer C."/>
            <person name="Bunk B."/>
            <person name="Overmann J."/>
            <person name="Roth O."/>
            <person name="Liesegang H."/>
        </authorList>
    </citation>
    <scope>NUCLEOTIDE SEQUENCE [LARGE SCALE GENOMIC DNA]</scope>
    <source>
        <strain evidence="2 3">K08M4</strain>
    </source>
</reference>
<keyword evidence="1" id="KW-0812">Transmembrane</keyword>
<proteinExistence type="predicted"/>
<gene>
    <name evidence="2" type="ORF">K08M4_38880</name>
</gene>
<sequence length="40" mass="4647">MEKKLQIKLEPSLLLLRIGILIVFLFRGLDKLLVPEHATF</sequence>
<dbReference type="AlphaFoldDB" id="A0AA34XQU4"/>
<evidence type="ECO:0000313" key="2">
    <source>
        <dbReference type="EMBL" id="ARP40549.1"/>
    </source>
</evidence>
<keyword evidence="1" id="KW-1133">Transmembrane helix</keyword>
<evidence type="ECO:0008006" key="4">
    <source>
        <dbReference type="Google" id="ProtNLM"/>
    </source>
</evidence>
<evidence type="ECO:0000256" key="1">
    <source>
        <dbReference type="SAM" id="Phobius"/>
    </source>
</evidence>
<accession>A0AA34XQU4</accession>
<protein>
    <recommendedName>
        <fullName evidence="4">DoxX family protein</fullName>
    </recommendedName>
</protein>
<organism evidence="2 3">
    <name type="scientific">Vibrio syngnathi</name>
    <dbReference type="NCBI Taxonomy" id="3034029"/>
    <lineage>
        <taxon>Bacteria</taxon>
        <taxon>Pseudomonadati</taxon>
        <taxon>Pseudomonadota</taxon>
        <taxon>Gammaproteobacteria</taxon>
        <taxon>Vibrionales</taxon>
        <taxon>Vibrionaceae</taxon>
        <taxon>Vibrio</taxon>
    </lineage>
</organism>
<evidence type="ECO:0000313" key="3">
    <source>
        <dbReference type="Proteomes" id="UP000194136"/>
    </source>
</evidence>
<keyword evidence="1" id="KW-0472">Membrane</keyword>
<dbReference type="Proteomes" id="UP000194136">
    <property type="component" value="Chromosome 2"/>
</dbReference>
<dbReference type="KEGG" id="vsy:K08M4_38880"/>
<feature type="transmembrane region" description="Helical" evidence="1">
    <location>
        <begin position="12"/>
        <end position="29"/>
    </location>
</feature>